<reference evidence="3" key="1">
    <citation type="submission" date="2014-04" db="EMBL/GenBank/DDBJ databases">
        <title>Evolutionary Origins and Diversification of the Mycorrhizal Mutualists.</title>
        <authorList>
            <consortium name="DOE Joint Genome Institute"/>
            <consortium name="Mycorrhizal Genomics Consortium"/>
            <person name="Kohler A."/>
            <person name="Kuo A."/>
            <person name="Nagy L.G."/>
            <person name="Floudas D."/>
            <person name="Copeland A."/>
            <person name="Barry K.W."/>
            <person name="Cichocki N."/>
            <person name="Veneault-Fourrey C."/>
            <person name="LaButti K."/>
            <person name="Lindquist E.A."/>
            <person name="Lipzen A."/>
            <person name="Lundell T."/>
            <person name="Morin E."/>
            <person name="Murat C."/>
            <person name="Riley R."/>
            <person name="Ohm R."/>
            <person name="Sun H."/>
            <person name="Tunlid A."/>
            <person name="Henrissat B."/>
            <person name="Grigoriev I.V."/>
            <person name="Hibbett D.S."/>
            <person name="Martin F."/>
        </authorList>
    </citation>
    <scope>NUCLEOTIDE SEQUENCE [LARGE SCALE GENOMIC DNA]</scope>
    <source>
        <strain evidence="3">FD-334 SS-4</strain>
    </source>
</reference>
<name>A0A0D2L841_HYPSF</name>
<organism evidence="2 3">
    <name type="scientific">Hypholoma sublateritium (strain FD-334 SS-4)</name>
    <dbReference type="NCBI Taxonomy" id="945553"/>
    <lineage>
        <taxon>Eukaryota</taxon>
        <taxon>Fungi</taxon>
        <taxon>Dikarya</taxon>
        <taxon>Basidiomycota</taxon>
        <taxon>Agaricomycotina</taxon>
        <taxon>Agaricomycetes</taxon>
        <taxon>Agaricomycetidae</taxon>
        <taxon>Agaricales</taxon>
        <taxon>Agaricineae</taxon>
        <taxon>Strophariaceae</taxon>
        <taxon>Hypholoma</taxon>
    </lineage>
</organism>
<dbReference type="EMBL" id="KN817543">
    <property type="protein sequence ID" value="KJA23372.1"/>
    <property type="molecule type" value="Genomic_DNA"/>
</dbReference>
<protein>
    <submittedName>
        <fullName evidence="2">Uncharacterized protein</fullName>
    </submittedName>
</protein>
<sequence>MVDIAVLAPAPALHGTKCFLDTDSGCCTPSGAVTYRVANDALVRWRAAVRARVQLHITGSTHRTEADPLNASDSTRRHMARAGSPEGAAALFVPGVLRYAQSYDGLQTTPRAGAVRVLVHRPSVPHSAEAIVSQPNDVAACSLPGGERSNLFGELANVQAITSRDAGAGELIPTQADLSSQFALLDTRGPDFVILLEKVSSSTAAGAAIPP</sequence>
<dbReference type="AlphaFoldDB" id="A0A0D2L841"/>
<keyword evidence="3" id="KW-1185">Reference proteome</keyword>
<evidence type="ECO:0000256" key="1">
    <source>
        <dbReference type="SAM" id="MobiDB-lite"/>
    </source>
</evidence>
<feature type="region of interest" description="Disordered" evidence="1">
    <location>
        <begin position="64"/>
        <end position="83"/>
    </location>
</feature>
<gene>
    <name evidence="2" type="ORF">HYPSUDRAFT_201401</name>
</gene>
<evidence type="ECO:0000313" key="2">
    <source>
        <dbReference type="EMBL" id="KJA23372.1"/>
    </source>
</evidence>
<proteinExistence type="predicted"/>
<dbReference type="Proteomes" id="UP000054270">
    <property type="component" value="Unassembled WGS sequence"/>
</dbReference>
<accession>A0A0D2L841</accession>
<evidence type="ECO:0000313" key="3">
    <source>
        <dbReference type="Proteomes" id="UP000054270"/>
    </source>
</evidence>